<evidence type="ECO:0000256" key="10">
    <source>
        <dbReference type="ARBA" id="ARBA00022989"/>
    </source>
</evidence>
<evidence type="ECO:0000256" key="6">
    <source>
        <dbReference type="ARBA" id="ARBA00022448"/>
    </source>
</evidence>
<feature type="transmembrane region" description="Helical" evidence="16">
    <location>
        <begin position="1799"/>
        <end position="1828"/>
    </location>
</feature>
<evidence type="ECO:0000256" key="15">
    <source>
        <dbReference type="SAM" id="MobiDB-lite"/>
    </source>
</evidence>
<keyword evidence="7 16" id="KW-0812">Transmembrane</keyword>
<dbReference type="EMBL" id="CP119877">
    <property type="protein sequence ID" value="WFD33350.1"/>
    <property type="molecule type" value="Genomic_DNA"/>
</dbReference>
<dbReference type="PANTHER" id="PTHR22601">
    <property type="entry name" value="ISP4 LIKE PROTEIN"/>
    <property type="match status" value="1"/>
</dbReference>
<feature type="compositionally biased region" description="Acidic residues" evidence="15">
    <location>
        <begin position="239"/>
        <end position="254"/>
    </location>
</feature>
<dbReference type="CDD" id="cd16128">
    <property type="entry name" value="Ubl_ATG8"/>
    <property type="match status" value="1"/>
</dbReference>
<dbReference type="GO" id="GO:0031410">
    <property type="term" value="C:cytoplasmic vesicle"/>
    <property type="evidence" value="ECO:0007669"/>
    <property type="project" value="UniProtKB-KW"/>
</dbReference>
<evidence type="ECO:0000256" key="5">
    <source>
        <dbReference type="ARBA" id="ARBA00018072"/>
    </source>
</evidence>
<feature type="transmembrane region" description="Helical" evidence="16">
    <location>
        <begin position="1531"/>
        <end position="1551"/>
    </location>
</feature>
<dbReference type="Gene3D" id="3.10.20.90">
    <property type="entry name" value="Phosphatidylinositol 3-kinase Catalytic Subunit, Chain A, domain 1"/>
    <property type="match status" value="1"/>
</dbReference>
<sequence length="1909" mass="213098">MRSAFKKEHSFEERRQEAERIRSKYPDRIPVICEKAPKTDVPTIDKNKFLVPSVRSQHADQDLSVGQFVYVVRKRIKLAPEKAIFIFVADILPATAAQMSTIYEQHKDADGFLYVKYVPTRMLANQLFWRKHIGPGSPSREGVLSASFAARISSPLAELSLETVEAPIIDHLNDNAPVDSVWPTQDEHESSGSESPPKVKSNIGMPPRSGYSLSDDSDSLRSEGDGSTGSGFSSTDSGSDNDDGNADEDDEQDDDRLARWKEQCAGIWEGDKEDESPHVPHQFEEEDDDTSNDADAEDESAAQDSAADGENSLSPALDLIGDADDEVTDDGLSSLERTFLFAKSDMAYHRILVSRCLADWIHEVDLTDAVEYVIPLLNGLGTDEIEVSAAFAPELGRLMWFFFRNCPLAELAHDSPEAPQEDSSEEHIPRPRLPVGVFSPLLCALLLNPNSAVSGATQASIVEYFLHSKQYDEDGDAELVTHGTGREGEQVPLEPYTFGEKAREAVLNELFDNVTLAISRLDDDEHHDDTDEARWPDGDESSIAEAYALEAGTYDEESALGRMMAVNLLAAITVEGGFSNERLATRVIPELIPWTQDKAFFVRKEVAAAIGIIGKALVQQSDGDLPDVSGDLLKALHCVLEDRVWQVRQAACYSLPGIFSTLPVNEARRNELVSAMKALQADISQNVQLAAFEMIGEVIYLFHKDPQGVPEELIRLFLGQPMDGGEQPVDTDEHLADPDRALIVAFNLPAVALTLGPEYWDTLRGLYNDLAVHVFDNVRNSVAASLHEMARLLGPEIAAADILPVATNLLHDPSIGVSATLLEHIDVFLDVLPVDLAKAQLQLMSMLWFTQDPRDWRLRQRIAQHVETLVPRLLLADEEGCLVTVLHLALHSPVFAVRQVGIRAATRVYATFLEHDAVVADGFLGMLGDMADVATYRQRVTFLRVVAALVEQNVVPSARFEALLLPRLTVLADDHVYEVRVALAHVVRVVFESTLYPDTPPVDLVHILAHEDENVFAFAPPALVMGSYAPRTDAGRRTPPMDVPQEEADAWTEDQFYRTSVDFANSARALYPDAPPQYPQQVETLGPELIPLREVHRSRISRGSVMTVPQSEPDTDNRSLFSEIMLDAGVKRRSSEEAPLNSTIKSQNMMNMTNGSMLPLHYADKSSDELASSMPDDDPIEEEEDSPYMEVRASVSNIDDPTMPVITFRMMFLGLLLSVFGGALNIFFSFRYPSPSISPMVLQIIAYPMGKFMAYILPIRTFHLPRWLGGFSFTLNPGYFNIKEHTMITVMINITILQAYSLNYLVVHDSPAFYGLPPDEVFDVFFTLGSQIIGFGLSGILAYYLVYPAKMIWPQTLVITTVLNALHAEPDKEENSISRFRWFLIIGVAAFCYNFLPSFLFLALSQFCWLCWIMPNNRIVNIVMGTSNGMGLSLFAFDWSQISYICSPLVAPWWAECNMMFGFVLMTWIIAPSLYFSNSWDLGFMPFSSNSAYDNRGQKYQIMRVINTETNTFDEASYNSYSPMYLSVSYVMSYFCGLACITAVLMHTTLYHGKDIYNIIRSVKTEKDDIHAKLMRRYKPVPQWWYSAVITICLIVLITVTQTGSHKFGFGPLILSLLIPVIYALPSGYLFAITYQMIGTNLVSELIAGYLLPNRANELLIFKTLAVQTLMSSLNFTADLKLGHYMKVPPRVTFLIQIFGTIVVVLVQIGIKRLMFITVEDLCMPSQASTSKFTCPHMAVFYTSSLIWGVVGPQRIFSIGARYSPLLISLAIGLVLPIPVWYLARRFPQSIFKYVNVPVIFFGVTLMPGAGGINFSSWFIVAFIFQFLLRRFKYPWWFKYNFATSAALESGTVISVVLIFLVLQLPLKNYPRWWGNEVVKSTMDFRGVSLKDIPSGGLGAQQSFDLSPM</sequence>
<feature type="transmembrane region" description="Helical" evidence="16">
    <location>
        <begin position="1325"/>
        <end position="1346"/>
    </location>
</feature>
<comment type="similarity">
    <text evidence="4">Belongs to the oligopeptide OPT transporter family.</text>
</comment>
<evidence type="ECO:0000256" key="14">
    <source>
        <dbReference type="ARBA" id="ARBA00023329"/>
    </source>
</evidence>
<feature type="transmembrane region" description="Helical" evidence="16">
    <location>
        <begin position="1584"/>
        <end position="1602"/>
    </location>
</feature>
<evidence type="ECO:0000256" key="12">
    <source>
        <dbReference type="ARBA" id="ARBA00023136"/>
    </source>
</evidence>
<keyword evidence="12 16" id="KW-0472">Membrane</keyword>
<feature type="region of interest" description="Disordered" evidence="15">
    <location>
        <begin position="174"/>
        <end position="255"/>
    </location>
</feature>
<dbReference type="GO" id="GO:0035673">
    <property type="term" value="F:oligopeptide transmembrane transporter activity"/>
    <property type="evidence" value="ECO:0007669"/>
    <property type="project" value="InterPro"/>
</dbReference>
<evidence type="ECO:0000313" key="18">
    <source>
        <dbReference type="Proteomes" id="UP001219933"/>
    </source>
</evidence>
<keyword evidence="6" id="KW-0813">Transport</keyword>
<keyword evidence="10 16" id="KW-1133">Transmembrane helix</keyword>
<feature type="region of interest" description="Disordered" evidence="15">
    <location>
        <begin position="268"/>
        <end position="317"/>
    </location>
</feature>
<dbReference type="SUPFAM" id="SSF54236">
    <property type="entry name" value="Ubiquitin-like"/>
    <property type="match status" value="1"/>
</dbReference>
<dbReference type="Pfam" id="PF02991">
    <property type="entry name" value="ATG8"/>
    <property type="match status" value="1"/>
</dbReference>
<reference evidence="17" key="1">
    <citation type="submission" date="2023-03" db="EMBL/GenBank/DDBJ databases">
        <title>Mating type loci evolution in Malassezia.</title>
        <authorList>
            <person name="Coelho M.A."/>
        </authorList>
    </citation>
    <scope>NUCLEOTIDE SEQUENCE</scope>
    <source>
        <strain evidence="17">CBS 11721</strain>
    </source>
</reference>
<dbReference type="SUPFAM" id="SSF48371">
    <property type="entry name" value="ARM repeat"/>
    <property type="match status" value="1"/>
</dbReference>
<feature type="transmembrane region" description="Helical" evidence="16">
    <location>
        <begin position="1382"/>
        <end position="1407"/>
    </location>
</feature>
<feature type="transmembrane region" description="Helical" evidence="16">
    <location>
        <begin position="1763"/>
        <end position="1784"/>
    </location>
</feature>
<dbReference type="InterPro" id="IPR016024">
    <property type="entry name" value="ARM-type_fold"/>
</dbReference>
<feature type="transmembrane region" description="Helical" evidence="16">
    <location>
        <begin position="1449"/>
        <end position="1471"/>
    </location>
</feature>
<evidence type="ECO:0000256" key="9">
    <source>
        <dbReference type="ARBA" id="ARBA00022927"/>
    </source>
</evidence>
<dbReference type="Proteomes" id="UP001219933">
    <property type="component" value="Chromosome 1"/>
</dbReference>
<proteinExistence type="inferred from homology"/>
<evidence type="ECO:0000256" key="7">
    <source>
        <dbReference type="ARBA" id="ARBA00022692"/>
    </source>
</evidence>
<feature type="transmembrane region" description="Helical" evidence="16">
    <location>
        <begin position="1240"/>
        <end position="1258"/>
    </location>
</feature>
<feature type="compositionally biased region" description="Acidic residues" evidence="15">
    <location>
        <begin position="1175"/>
        <end position="1187"/>
    </location>
</feature>
<feature type="region of interest" description="Disordered" evidence="15">
    <location>
        <begin position="1168"/>
        <end position="1187"/>
    </location>
</feature>
<evidence type="ECO:0000256" key="1">
    <source>
        <dbReference type="ARBA" id="ARBA00004141"/>
    </source>
</evidence>
<keyword evidence="13" id="KW-0449">Lipoprotein</keyword>
<feature type="transmembrane region" description="Helical" evidence="16">
    <location>
        <begin position="1692"/>
        <end position="1711"/>
    </location>
</feature>
<dbReference type="GO" id="GO:0015031">
    <property type="term" value="P:protein transport"/>
    <property type="evidence" value="ECO:0007669"/>
    <property type="project" value="UniProtKB-KW"/>
</dbReference>
<dbReference type="NCBIfam" id="TIGR00727">
    <property type="entry name" value="ISP4_OPT"/>
    <property type="match status" value="1"/>
</dbReference>
<dbReference type="GO" id="GO:0000421">
    <property type="term" value="C:autophagosome membrane"/>
    <property type="evidence" value="ECO:0007669"/>
    <property type="project" value="UniProtKB-SubCell"/>
</dbReference>
<evidence type="ECO:0000313" key="17">
    <source>
        <dbReference type="EMBL" id="WFD33350.1"/>
    </source>
</evidence>
<keyword evidence="14" id="KW-0968">Cytoplasmic vesicle</keyword>
<accession>A0AAF0EQQ3</accession>
<evidence type="ECO:0000256" key="8">
    <source>
        <dbReference type="ARBA" id="ARBA00022856"/>
    </source>
</evidence>
<gene>
    <name evidence="17" type="ORF">MCUN1_000163</name>
</gene>
<dbReference type="GO" id="GO:0006914">
    <property type="term" value="P:autophagy"/>
    <property type="evidence" value="ECO:0007669"/>
    <property type="project" value="UniProtKB-KW"/>
</dbReference>
<keyword evidence="11" id="KW-0072">Autophagy</keyword>
<name>A0AAF0EQQ3_9BASI</name>
<evidence type="ECO:0000256" key="4">
    <source>
        <dbReference type="ARBA" id="ARBA00008807"/>
    </source>
</evidence>
<feature type="transmembrane region" description="Helical" evidence="16">
    <location>
        <begin position="1840"/>
        <end position="1863"/>
    </location>
</feature>
<dbReference type="NCBIfam" id="TIGR00728">
    <property type="entry name" value="OPT_sfam"/>
    <property type="match status" value="1"/>
</dbReference>
<feature type="transmembrane region" description="Helical" evidence="16">
    <location>
        <begin position="1419"/>
        <end position="1437"/>
    </location>
</feature>
<feature type="compositionally biased region" description="Acidic residues" evidence="15">
    <location>
        <begin position="284"/>
        <end position="301"/>
    </location>
</feature>
<dbReference type="InterPro" id="IPR004813">
    <property type="entry name" value="OPT"/>
</dbReference>
<keyword evidence="9" id="KW-0653">Protein transport</keyword>
<evidence type="ECO:0000256" key="13">
    <source>
        <dbReference type="ARBA" id="ARBA00023288"/>
    </source>
</evidence>
<evidence type="ECO:0000256" key="16">
    <source>
        <dbReference type="SAM" id="Phobius"/>
    </source>
</evidence>
<dbReference type="InterPro" id="IPR004241">
    <property type="entry name" value="Atg8-like"/>
</dbReference>
<dbReference type="InterPro" id="IPR029071">
    <property type="entry name" value="Ubiquitin-like_domsf"/>
</dbReference>
<dbReference type="Gene3D" id="1.25.10.10">
    <property type="entry name" value="Leucine-rich Repeat Variant"/>
    <property type="match status" value="1"/>
</dbReference>
<evidence type="ECO:0000256" key="3">
    <source>
        <dbReference type="ARBA" id="ARBA00007293"/>
    </source>
</evidence>
<feature type="transmembrane region" description="Helical" evidence="16">
    <location>
        <begin position="1731"/>
        <end position="1751"/>
    </location>
</feature>
<evidence type="ECO:0000256" key="11">
    <source>
        <dbReference type="ARBA" id="ARBA00023006"/>
    </source>
</evidence>
<comment type="similarity">
    <text evidence="3">Belongs to the ATG8 family.</text>
</comment>
<keyword evidence="18" id="KW-1185">Reference proteome</keyword>
<dbReference type="Pfam" id="PF03169">
    <property type="entry name" value="OPT"/>
    <property type="match status" value="1"/>
</dbReference>
<evidence type="ECO:0000256" key="2">
    <source>
        <dbReference type="ARBA" id="ARBA00004512"/>
    </source>
</evidence>
<feature type="transmembrane region" description="Helical" evidence="16">
    <location>
        <begin position="1206"/>
        <end position="1228"/>
    </location>
</feature>
<dbReference type="InterPro" id="IPR011989">
    <property type="entry name" value="ARM-like"/>
</dbReference>
<keyword evidence="8" id="KW-0571">Peptide transport</keyword>
<dbReference type="InterPro" id="IPR004648">
    <property type="entry name" value="Oligpept_transpt"/>
</dbReference>
<comment type="subcellular location">
    <subcellularLocation>
        <location evidence="2">Cytoplasmic vesicle</location>
        <location evidence="2">Autophagosome membrane</location>
        <topology evidence="2">Lipid-anchor</topology>
    </subcellularLocation>
    <subcellularLocation>
        <location evidence="1">Membrane</location>
        <topology evidence="1">Multi-pass membrane protein</topology>
    </subcellularLocation>
</comment>
<feature type="transmembrane region" description="Helical" evidence="16">
    <location>
        <begin position="1608"/>
        <end position="1625"/>
    </location>
</feature>
<protein>
    <recommendedName>
        <fullName evidence="5">Autophagy-related protein 8</fullName>
    </recommendedName>
</protein>
<organism evidence="17 18">
    <name type="scientific">Malassezia cuniculi</name>
    <dbReference type="NCBI Taxonomy" id="948313"/>
    <lineage>
        <taxon>Eukaryota</taxon>
        <taxon>Fungi</taxon>
        <taxon>Dikarya</taxon>
        <taxon>Basidiomycota</taxon>
        <taxon>Ustilaginomycotina</taxon>
        <taxon>Malasseziomycetes</taxon>
        <taxon>Malasseziales</taxon>
        <taxon>Malasseziaceae</taxon>
        <taxon>Malassezia</taxon>
    </lineage>
</organism>